<keyword evidence="2" id="KW-0472">Membrane</keyword>
<sequence>MDFGTAIRTCLRKYLDFSGRAPRSEFWWWVLAYLGGVVVASVFDVAAFRESDALFSGLFALAVFLPTIAATARRLHDTGRSGWWQLLWLIPIFGQLVLLYWLTNPGEGPNRFGPDPLHPGTGDATFVDPPGM</sequence>
<protein>
    <recommendedName>
        <fullName evidence="4">DUF805 domain-containing protein</fullName>
    </recommendedName>
</protein>
<dbReference type="EMBL" id="FLUO01000001">
    <property type="protein sequence ID" value="SBW00438.1"/>
    <property type="molecule type" value="Genomic_DNA"/>
</dbReference>
<keyword evidence="2" id="KW-1133">Transmembrane helix</keyword>
<dbReference type="Pfam" id="PF05656">
    <property type="entry name" value="DUF805"/>
    <property type="match status" value="1"/>
</dbReference>
<evidence type="ECO:0000256" key="1">
    <source>
        <dbReference type="SAM" id="MobiDB-lite"/>
    </source>
</evidence>
<evidence type="ECO:0000256" key="2">
    <source>
        <dbReference type="SAM" id="Phobius"/>
    </source>
</evidence>
<feature type="transmembrane region" description="Helical" evidence="2">
    <location>
        <begin position="53"/>
        <end position="71"/>
    </location>
</feature>
<gene>
    <name evidence="3" type="ORF">KL86APRO_11296</name>
</gene>
<keyword evidence="2" id="KW-0812">Transmembrane</keyword>
<dbReference type="PANTHER" id="PTHR34980">
    <property type="entry name" value="INNER MEMBRANE PROTEIN-RELATED-RELATED"/>
    <property type="match status" value="1"/>
</dbReference>
<feature type="region of interest" description="Disordered" evidence="1">
    <location>
        <begin position="111"/>
        <end position="132"/>
    </location>
</feature>
<dbReference type="PANTHER" id="PTHR34980:SF2">
    <property type="entry name" value="INNER MEMBRANE PROTEIN YHAH-RELATED"/>
    <property type="match status" value="1"/>
</dbReference>
<dbReference type="AlphaFoldDB" id="A0A212JM05"/>
<dbReference type="InterPro" id="IPR008523">
    <property type="entry name" value="DUF805"/>
</dbReference>
<evidence type="ECO:0008006" key="4">
    <source>
        <dbReference type="Google" id="ProtNLM"/>
    </source>
</evidence>
<name>A0A212JM05_9PROT</name>
<evidence type="ECO:0000313" key="3">
    <source>
        <dbReference type="EMBL" id="SBW00438.1"/>
    </source>
</evidence>
<accession>A0A212JM05</accession>
<feature type="transmembrane region" description="Helical" evidence="2">
    <location>
        <begin position="83"/>
        <end position="102"/>
    </location>
</feature>
<dbReference type="GO" id="GO:0005886">
    <property type="term" value="C:plasma membrane"/>
    <property type="evidence" value="ECO:0007669"/>
    <property type="project" value="TreeGrafter"/>
</dbReference>
<proteinExistence type="predicted"/>
<feature type="transmembrane region" description="Helical" evidence="2">
    <location>
        <begin position="26"/>
        <end position="46"/>
    </location>
</feature>
<organism evidence="3">
    <name type="scientific">uncultured Alphaproteobacteria bacterium</name>
    <dbReference type="NCBI Taxonomy" id="91750"/>
    <lineage>
        <taxon>Bacteria</taxon>
        <taxon>Pseudomonadati</taxon>
        <taxon>Pseudomonadota</taxon>
        <taxon>Alphaproteobacteria</taxon>
        <taxon>environmental samples</taxon>
    </lineage>
</organism>
<reference evidence="3" key="1">
    <citation type="submission" date="2016-04" db="EMBL/GenBank/DDBJ databases">
        <authorList>
            <person name="Evans L.H."/>
            <person name="Alamgir A."/>
            <person name="Owens N."/>
            <person name="Weber N.D."/>
            <person name="Virtaneva K."/>
            <person name="Barbian K."/>
            <person name="Babar A."/>
            <person name="Rosenke K."/>
        </authorList>
    </citation>
    <scope>NUCLEOTIDE SEQUENCE</scope>
    <source>
        <strain evidence="3">86</strain>
    </source>
</reference>